<name>R5UD48_MEDGN</name>
<proteinExistence type="predicted"/>
<gene>
    <name evidence="1" type="ORF">BN481_02080</name>
</gene>
<dbReference type="EMBL" id="CBAL010000047">
    <property type="protein sequence ID" value="CCZ66847.1"/>
    <property type="molecule type" value="Genomic_DNA"/>
</dbReference>
<evidence type="ECO:0000313" key="1">
    <source>
        <dbReference type="EMBL" id="CCZ66847.1"/>
    </source>
</evidence>
<reference evidence="1" key="1">
    <citation type="submission" date="2012-11" db="EMBL/GenBank/DDBJ databases">
        <title>Dependencies among metagenomic species, viruses, plasmids and units of genetic variation.</title>
        <authorList>
            <person name="Nielsen H.B."/>
            <person name="Almeida M."/>
            <person name="Juncker A.S."/>
            <person name="Rasmussen S."/>
            <person name="Li J."/>
            <person name="Sunagawa S."/>
            <person name="Plichta D."/>
            <person name="Gautier L."/>
            <person name="Le Chatelier E."/>
            <person name="Peletier E."/>
            <person name="Bonde I."/>
            <person name="Nielsen T."/>
            <person name="Manichanh C."/>
            <person name="Arumugam M."/>
            <person name="Batto J."/>
            <person name="Santos M.B.Q.D."/>
            <person name="Blom N."/>
            <person name="Borruel N."/>
            <person name="Burgdorf K.S."/>
            <person name="Boumezbeur F."/>
            <person name="Casellas F."/>
            <person name="Dore J."/>
            <person name="Guarner F."/>
            <person name="Hansen T."/>
            <person name="Hildebrand F."/>
            <person name="Kaas R.S."/>
            <person name="Kennedy S."/>
            <person name="Kristiansen K."/>
            <person name="Kultima J.R."/>
            <person name="Leonard P."/>
            <person name="Levenez F."/>
            <person name="Lund O."/>
            <person name="Moumen B."/>
            <person name="Le Paslier D."/>
            <person name="Pons N."/>
            <person name="Pedersen O."/>
            <person name="Prifti E."/>
            <person name="Qin J."/>
            <person name="Raes J."/>
            <person name="Tap J."/>
            <person name="Tims S."/>
            <person name="Ussery D.W."/>
            <person name="Yamada T."/>
            <person name="MetaHit consortium"/>
            <person name="Renault P."/>
            <person name="Sicheritz-Ponten T."/>
            <person name="Bork P."/>
            <person name="Wang J."/>
            <person name="Brunak S."/>
            <person name="Ehrlich S.D."/>
        </authorList>
    </citation>
    <scope>NUCLEOTIDE SEQUENCE [LARGE SCALE GENOMIC DNA]</scope>
</reference>
<dbReference type="AlphaFoldDB" id="R5UD48"/>
<protein>
    <submittedName>
        <fullName evidence="1">Uncharacterized protein</fullName>
    </submittedName>
</protein>
<comment type="caution">
    <text evidence="1">The sequence shown here is derived from an EMBL/GenBank/DDBJ whole genome shotgun (WGS) entry which is preliminary data.</text>
</comment>
<sequence length="71" mass="7964">MSPEIVLNLSRTRQQAVHQSGVEQITIANAVFNDAACNSLLKEVGEDVFQHKICQITGDIFPVVFMEYIQK</sequence>
<dbReference type="Proteomes" id="UP000018114">
    <property type="component" value="Unassembled WGS sequence"/>
</dbReference>
<accession>R5UD48</accession>
<evidence type="ECO:0000313" key="2">
    <source>
        <dbReference type="Proteomes" id="UP000018114"/>
    </source>
</evidence>
<organism evidence="1 2">
    <name type="scientific">Mediterraneibacter gnavus CAG:126</name>
    <dbReference type="NCBI Taxonomy" id="1263106"/>
    <lineage>
        <taxon>Bacteria</taxon>
        <taxon>Bacillati</taxon>
        <taxon>Bacillota</taxon>
        <taxon>Clostridia</taxon>
        <taxon>Lachnospirales</taxon>
        <taxon>Lachnospiraceae</taxon>
        <taxon>Mediterraneibacter</taxon>
    </lineage>
</organism>